<reference evidence="2" key="1">
    <citation type="submission" date="2011-02" db="EMBL/GenBank/DDBJ databases">
        <title>The genome of the leaf-cutting ant Acromyrmex echinatior suggests key adaptations to social evolution and fungus farming.</title>
        <authorList>
            <person name="Nygaard S."/>
            <person name="Zhang G."/>
        </authorList>
    </citation>
    <scope>NUCLEOTIDE SEQUENCE</scope>
</reference>
<proteinExistence type="predicted"/>
<dbReference type="EMBL" id="GL888069">
    <property type="protein sequence ID" value="EGI68261.1"/>
    <property type="molecule type" value="Genomic_DNA"/>
</dbReference>
<sequence>MGGEESVVGAHRNEVLIKDSVRWISGDIHEAGDSRDLGRVTPPHRREEEEERPGLGVKRRPLPTDPHDT</sequence>
<protein>
    <submittedName>
        <fullName evidence="2">Uncharacterized protein</fullName>
    </submittedName>
</protein>
<feature type="region of interest" description="Disordered" evidence="1">
    <location>
        <begin position="25"/>
        <end position="69"/>
    </location>
</feature>
<dbReference type="InParanoid" id="F4WC21"/>
<keyword evidence="3" id="KW-1185">Reference proteome</keyword>
<organism evidence="3">
    <name type="scientific">Acromyrmex echinatior</name>
    <name type="common">Panamanian leafcutter ant</name>
    <name type="synonym">Acromyrmex octospinosus echinatior</name>
    <dbReference type="NCBI Taxonomy" id="103372"/>
    <lineage>
        <taxon>Eukaryota</taxon>
        <taxon>Metazoa</taxon>
        <taxon>Ecdysozoa</taxon>
        <taxon>Arthropoda</taxon>
        <taxon>Hexapoda</taxon>
        <taxon>Insecta</taxon>
        <taxon>Pterygota</taxon>
        <taxon>Neoptera</taxon>
        <taxon>Endopterygota</taxon>
        <taxon>Hymenoptera</taxon>
        <taxon>Apocrita</taxon>
        <taxon>Aculeata</taxon>
        <taxon>Formicoidea</taxon>
        <taxon>Formicidae</taxon>
        <taxon>Myrmicinae</taxon>
        <taxon>Acromyrmex</taxon>
    </lineage>
</organism>
<gene>
    <name evidence="2" type="ORF">G5I_03093</name>
</gene>
<evidence type="ECO:0000313" key="3">
    <source>
        <dbReference type="Proteomes" id="UP000007755"/>
    </source>
</evidence>
<name>F4WC21_ACREC</name>
<evidence type="ECO:0000313" key="2">
    <source>
        <dbReference type="EMBL" id="EGI68261.1"/>
    </source>
</evidence>
<accession>F4WC21</accession>
<evidence type="ECO:0000256" key="1">
    <source>
        <dbReference type="SAM" id="MobiDB-lite"/>
    </source>
</evidence>
<dbReference type="Proteomes" id="UP000007755">
    <property type="component" value="Unassembled WGS sequence"/>
</dbReference>
<feature type="compositionally biased region" description="Basic and acidic residues" evidence="1">
    <location>
        <begin position="25"/>
        <end position="38"/>
    </location>
</feature>
<dbReference type="AlphaFoldDB" id="F4WC21"/>